<dbReference type="Gene3D" id="2.40.160.10">
    <property type="entry name" value="Porin"/>
    <property type="match status" value="1"/>
</dbReference>
<dbReference type="GO" id="GO:0015288">
    <property type="term" value="F:porin activity"/>
    <property type="evidence" value="ECO:0007669"/>
    <property type="project" value="TreeGrafter"/>
</dbReference>
<evidence type="ECO:0000256" key="1">
    <source>
        <dbReference type="ARBA" id="ARBA00009075"/>
    </source>
</evidence>
<comment type="caution">
    <text evidence="5">The sequence shown here is derived from an EMBL/GenBank/DDBJ whole genome shotgun (WGS) entry which is preliminary data.</text>
</comment>
<evidence type="ECO:0000256" key="4">
    <source>
        <dbReference type="SAM" id="SignalP"/>
    </source>
</evidence>
<name>A0A2S7W0R1_PHOAN</name>
<dbReference type="GO" id="GO:0015772">
    <property type="term" value="P:oligosaccharide transport"/>
    <property type="evidence" value="ECO:0007669"/>
    <property type="project" value="TreeGrafter"/>
</dbReference>
<evidence type="ECO:0000256" key="3">
    <source>
        <dbReference type="ARBA" id="ARBA00022729"/>
    </source>
</evidence>
<feature type="signal peptide" evidence="4">
    <location>
        <begin position="1"/>
        <end position="25"/>
    </location>
</feature>
<dbReference type="InterPro" id="IPR005318">
    <property type="entry name" value="OM_porin_bac"/>
</dbReference>
<sequence>MESKFFKVSALSAAMLGAVAMPATAEEMNVSSPVIQEEIAFFNESTISGNVNFWFRDRERGNVDAAGNNTPKETNLNHGSVFMNLGFNSGYVADVVGLDLVVYSTWDMFNDGGTGHEMNFLPWDRTWDEAHWDKKEKGGVSVSTAALKFKLGANANAKLGYFQPSVPSALGVNWSFAPGTYLGGEIGANFGDLALGLVVADQYKAPWYKYTDEMRSYADGEGSTLYSVGLRYGFGNGMSIDTAYANLDERSIAHFKFKATTEGGFYYSPQLYVVKDSKQYEDDYGYQLAMLTSWAAGPYSMRVEATYTDAGEDGNWFAYRPTQGYGQSNGAYEIWWNNRSDFNHNGEFAGFASVSRDFSDIGAPGLNAGISGAFGLGAEVADYKELKEYAASVFTSYAIQGGALKGANLGMHYTKYYNDSDAPNWTGYTNAFQDESDIKVTLTIPFSVK</sequence>
<dbReference type="PANTHER" id="PTHR34596">
    <property type="entry name" value="CHITOPORIN"/>
    <property type="match status" value="1"/>
</dbReference>
<organism evidence="5 6">
    <name type="scientific">Photobacterium angustum</name>
    <dbReference type="NCBI Taxonomy" id="661"/>
    <lineage>
        <taxon>Bacteria</taxon>
        <taxon>Pseudomonadati</taxon>
        <taxon>Pseudomonadota</taxon>
        <taxon>Gammaproteobacteria</taxon>
        <taxon>Vibrionales</taxon>
        <taxon>Vibrionaceae</taxon>
        <taxon>Photobacterium</taxon>
    </lineage>
</organism>
<feature type="chain" id="PRO_5015758343" evidence="4">
    <location>
        <begin position="26"/>
        <end position="449"/>
    </location>
</feature>
<accession>A0A2S7W0R1</accession>
<dbReference type="GO" id="GO:0016020">
    <property type="term" value="C:membrane"/>
    <property type="evidence" value="ECO:0007669"/>
    <property type="project" value="InterPro"/>
</dbReference>
<dbReference type="Proteomes" id="UP000238730">
    <property type="component" value="Unassembled WGS sequence"/>
</dbReference>
<gene>
    <name evidence="5" type="ORF">BTO08_09115</name>
</gene>
<comment type="similarity">
    <text evidence="1">Belongs to the outer membrane porin (Opr) (TC 1.B.25) family.</text>
</comment>
<dbReference type="EMBL" id="MSCJ01000001">
    <property type="protein sequence ID" value="PQJ67563.1"/>
    <property type="molecule type" value="Genomic_DNA"/>
</dbReference>
<proteinExistence type="inferred from homology"/>
<evidence type="ECO:0000313" key="6">
    <source>
        <dbReference type="Proteomes" id="UP000238730"/>
    </source>
</evidence>
<keyword evidence="3 4" id="KW-0732">Signal</keyword>
<dbReference type="Pfam" id="PF03573">
    <property type="entry name" value="OprD"/>
    <property type="match status" value="1"/>
</dbReference>
<dbReference type="InterPro" id="IPR023614">
    <property type="entry name" value="Porin_dom_sf"/>
</dbReference>
<reference evidence="5 6" key="1">
    <citation type="submission" date="2016-12" db="EMBL/GenBank/DDBJ databases">
        <title>Diversity of luminous bacteria.</title>
        <authorList>
            <person name="Yoshizawa S."/>
            <person name="Kogure K."/>
        </authorList>
    </citation>
    <scope>NUCLEOTIDE SEQUENCE [LARGE SCALE GENOMIC DNA]</scope>
    <source>
        <strain evidence="5 6">LC1-200</strain>
    </source>
</reference>
<dbReference type="PANTHER" id="PTHR34596:SF2">
    <property type="entry name" value="CHITOPORIN"/>
    <property type="match status" value="1"/>
</dbReference>
<evidence type="ECO:0000256" key="2">
    <source>
        <dbReference type="ARBA" id="ARBA00022448"/>
    </source>
</evidence>
<keyword evidence="2" id="KW-0813">Transport</keyword>
<dbReference type="AlphaFoldDB" id="A0A2S7W0R1"/>
<evidence type="ECO:0000313" key="5">
    <source>
        <dbReference type="EMBL" id="PQJ67563.1"/>
    </source>
</evidence>
<protein>
    <submittedName>
        <fullName evidence="5">Multidrug transporter</fullName>
    </submittedName>
</protein>
<dbReference type="RefSeq" id="WP_105060731.1">
    <property type="nucleotide sequence ID" value="NZ_MSCJ01000001.1"/>
</dbReference>
<dbReference type="OrthoDB" id="5579297at2"/>